<comment type="similarity">
    <text evidence="2 7">Belongs to the concentrative nucleoside transporter (CNT) (TC 2.A.41) family.</text>
</comment>
<name>A0A377D1S8_ECOLX</name>
<evidence type="ECO:0000256" key="4">
    <source>
        <dbReference type="ARBA" id="ARBA00022692"/>
    </source>
</evidence>
<evidence type="ECO:0000259" key="10">
    <source>
        <dbReference type="Pfam" id="PF07670"/>
    </source>
</evidence>
<gene>
    <name evidence="11" type="primary">psuT</name>
    <name evidence="11" type="ORF">NCTC7922_01419</name>
</gene>
<dbReference type="Pfam" id="PF07662">
    <property type="entry name" value="Nucleos_tra2_C"/>
    <property type="match status" value="1"/>
</dbReference>
<dbReference type="InterPro" id="IPR011657">
    <property type="entry name" value="CNT_C_dom"/>
</dbReference>
<evidence type="ECO:0000256" key="5">
    <source>
        <dbReference type="ARBA" id="ARBA00022989"/>
    </source>
</evidence>
<evidence type="ECO:0000256" key="2">
    <source>
        <dbReference type="ARBA" id="ARBA00009033"/>
    </source>
</evidence>
<dbReference type="InterPro" id="IPR018270">
    <property type="entry name" value="C_nuclsd_transpt_met_bac"/>
</dbReference>
<feature type="transmembrane region" description="Helical" evidence="7">
    <location>
        <begin position="286"/>
        <end position="309"/>
    </location>
</feature>
<keyword evidence="3" id="KW-1003">Cell membrane</keyword>
<feature type="transmembrane region" description="Helical" evidence="7">
    <location>
        <begin position="173"/>
        <end position="195"/>
    </location>
</feature>
<feature type="transmembrane region" description="Helical" evidence="7">
    <location>
        <begin position="95"/>
        <end position="118"/>
    </location>
</feature>
<dbReference type="Proteomes" id="UP000254174">
    <property type="component" value="Unassembled WGS sequence"/>
</dbReference>
<keyword evidence="4 7" id="KW-0812">Transmembrane</keyword>
<feature type="transmembrane region" description="Helical" evidence="7">
    <location>
        <begin position="258"/>
        <end position="280"/>
    </location>
</feature>
<accession>A0A377D1S8</accession>
<evidence type="ECO:0000259" key="9">
    <source>
        <dbReference type="Pfam" id="PF07662"/>
    </source>
</evidence>
<feature type="domain" description="Concentrative nucleoside transporter C-terminal" evidence="9">
    <location>
        <begin position="201"/>
        <end position="372"/>
    </location>
</feature>
<organism evidence="11 12">
    <name type="scientific">Escherichia coli</name>
    <dbReference type="NCBI Taxonomy" id="562"/>
    <lineage>
        <taxon>Bacteria</taxon>
        <taxon>Pseudomonadati</taxon>
        <taxon>Pseudomonadota</taxon>
        <taxon>Gammaproteobacteria</taxon>
        <taxon>Enterobacterales</taxon>
        <taxon>Enterobacteriaceae</taxon>
        <taxon>Escherichia</taxon>
    </lineage>
</organism>
<feature type="transmembrane region" description="Helical" evidence="7">
    <location>
        <begin position="29"/>
        <end position="49"/>
    </location>
</feature>
<dbReference type="InterPro" id="IPR011642">
    <property type="entry name" value="Gate_dom"/>
</dbReference>
<comment type="subcellular location">
    <subcellularLocation>
        <location evidence="1">Cell membrane</location>
        <topology evidence="1">Multi-pass membrane protein</topology>
    </subcellularLocation>
</comment>
<keyword evidence="5 7" id="KW-1133">Transmembrane helix</keyword>
<keyword evidence="7" id="KW-0813">Transport</keyword>
<dbReference type="EMBL" id="UGFC01000005">
    <property type="protein sequence ID" value="STM10816.1"/>
    <property type="molecule type" value="Genomic_DNA"/>
</dbReference>
<keyword evidence="6 7" id="KW-0472">Membrane</keyword>
<evidence type="ECO:0000313" key="12">
    <source>
        <dbReference type="Proteomes" id="UP000254174"/>
    </source>
</evidence>
<dbReference type="InterPro" id="IPR008276">
    <property type="entry name" value="C_nuclsd_transpt"/>
</dbReference>
<feature type="domain" description="Concentrative nucleoside transporter N-terminal" evidence="8">
    <location>
        <begin position="8"/>
        <end position="81"/>
    </location>
</feature>
<evidence type="ECO:0000313" key="11">
    <source>
        <dbReference type="EMBL" id="STM10816.1"/>
    </source>
</evidence>
<proteinExistence type="inferred from homology"/>
<dbReference type="Pfam" id="PF01773">
    <property type="entry name" value="Nucleos_tra2_N"/>
    <property type="match status" value="1"/>
</dbReference>
<dbReference type="GO" id="GO:0005886">
    <property type="term" value="C:plasma membrane"/>
    <property type="evidence" value="ECO:0007669"/>
    <property type="project" value="UniProtKB-SubCell"/>
</dbReference>
<dbReference type="PANTHER" id="PTHR10590:SF4">
    <property type="entry name" value="SOLUTE CARRIER FAMILY 28 MEMBER 3"/>
    <property type="match status" value="1"/>
</dbReference>
<sequence>MDIMRSVVGMVVLLAIAFLLSVNKKSISLRTVGAALLLQIAIGGIMLYFPPGKWAVEQAALGVHKVMSYSDAGSAFIFGSLVGPKMDVLFDGAGFIFAFRVLPAIIFVTALISLLYYIGVMGLLIRILGSIFQKALNISKIESFVAVTTIFLGQNEIPAIVKPFIDRMNRNELFTAICSGMASIAGSMMIGYAGMGVPIDYLLAASLMAIPGGILFARILSPATEPSQVTFENLSFSETPPKSFIEAAASGAMTGLKIAAGVATVVMAFVAIIALINGIIGGIGGWFGFANASLESIFGYVLAPLAWIMGVDWSDANLAGSLIGQKLAINEFVAYLSFSPYLQTGGTLEVKTVAIISFALCGFANFGSIGVVRWRIFGYFAKTCSRNRPAWFTGAGSSNAFQPDECDHCRVLYWFSLSFIAGCTRLLSVASGNRAIANNFYCIIPENLFSGSISSASPDNCFLFLIRYPFLLLINKPS</sequence>
<dbReference type="GO" id="GO:0005337">
    <property type="term" value="F:nucleoside transmembrane transporter activity"/>
    <property type="evidence" value="ECO:0007669"/>
    <property type="project" value="InterPro"/>
</dbReference>
<evidence type="ECO:0000256" key="3">
    <source>
        <dbReference type="ARBA" id="ARBA00022475"/>
    </source>
</evidence>
<comment type="caution">
    <text evidence="7">Lacks conserved residue(s) required for the propagation of feature annotation.</text>
</comment>
<dbReference type="InterPro" id="IPR002668">
    <property type="entry name" value="CNT_N_dom"/>
</dbReference>
<dbReference type="AlphaFoldDB" id="A0A377D1S8"/>
<dbReference type="PANTHER" id="PTHR10590">
    <property type="entry name" value="SODIUM/NUCLEOSIDE COTRANSPORTER"/>
    <property type="match status" value="1"/>
</dbReference>
<evidence type="ECO:0000259" key="8">
    <source>
        <dbReference type="Pfam" id="PF01773"/>
    </source>
</evidence>
<feature type="domain" description="Nucleoside transporter/FeoB GTPase Gate" evidence="10">
    <location>
        <begin position="98"/>
        <end position="196"/>
    </location>
</feature>
<reference evidence="11 12" key="1">
    <citation type="submission" date="2018-06" db="EMBL/GenBank/DDBJ databases">
        <authorList>
            <consortium name="Pathogen Informatics"/>
            <person name="Doyle S."/>
        </authorList>
    </citation>
    <scope>NUCLEOTIDE SEQUENCE [LARGE SCALE GENOMIC DNA]</scope>
    <source>
        <strain evidence="11 12">NCTC7922</strain>
    </source>
</reference>
<feature type="transmembrane region" description="Helical" evidence="7">
    <location>
        <begin position="350"/>
        <end position="372"/>
    </location>
</feature>
<evidence type="ECO:0000256" key="7">
    <source>
        <dbReference type="RuleBase" id="RU362018"/>
    </source>
</evidence>
<dbReference type="NCBIfam" id="TIGR00804">
    <property type="entry name" value="nupC"/>
    <property type="match status" value="1"/>
</dbReference>
<feature type="transmembrane region" description="Helical" evidence="7">
    <location>
        <begin position="6"/>
        <end position="22"/>
    </location>
</feature>
<dbReference type="GO" id="GO:0015293">
    <property type="term" value="F:symporter activity"/>
    <property type="evidence" value="ECO:0007669"/>
    <property type="project" value="TreeGrafter"/>
</dbReference>
<dbReference type="Pfam" id="PF07670">
    <property type="entry name" value="Gate"/>
    <property type="match status" value="1"/>
</dbReference>
<evidence type="ECO:0000256" key="6">
    <source>
        <dbReference type="ARBA" id="ARBA00023136"/>
    </source>
</evidence>
<protein>
    <recommendedName>
        <fullName evidence="7">Nucleoside permease</fullName>
    </recommendedName>
</protein>
<evidence type="ECO:0000256" key="1">
    <source>
        <dbReference type="ARBA" id="ARBA00004651"/>
    </source>
</evidence>